<keyword evidence="2" id="KW-0479">Metal-binding</keyword>
<evidence type="ECO:0000313" key="6">
    <source>
        <dbReference type="EMBL" id="KAG5588118.1"/>
    </source>
</evidence>
<dbReference type="InterPro" id="IPR044861">
    <property type="entry name" value="IPNS-like_FE2OG_OXY"/>
</dbReference>
<dbReference type="AlphaFoldDB" id="A0A9J5XM25"/>
<dbReference type="GO" id="GO:0051213">
    <property type="term" value="F:dioxygenase activity"/>
    <property type="evidence" value="ECO:0007669"/>
    <property type="project" value="UniProtKB-ARBA"/>
</dbReference>
<dbReference type="PANTHER" id="PTHR10209:SF720">
    <property type="entry name" value="FE2OG DIOXYGENASE DOMAIN-CONTAINING PROTEIN"/>
    <property type="match status" value="1"/>
</dbReference>
<reference evidence="6 7" key="1">
    <citation type="submission" date="2020-09" db="EMBL/GenBank/DDBJ databases">
        <title>De no assembly of potato wild relative species, Solanum commersonii.</title>
        <authorList>
            <person name="Cho K."/>
        </authorList>
    </citation>
    <scope>NUCLEOTIDE SEQUENCE [LARGE SCALE GENOMIC DNA]</scope>
    <source>
        <strain evidence="6">LZ3.2</strain>
        <tissue evidence="6">Leaf</tissue>
    </source>
</reference>
<dbReference type="InterPro" id="IPR027443">
    <property type="entry name" value="IPNS-like_sf"/>
</dbReference>
<evidence type="ECO:0000256" key="1">
    <source>
        <dbReference type="ARBA" id="ARBA00008056"/>
    </source>
</evidence>
<feature type="domain" description="Fe2OG dioxygenase" evidence="5">
    <location>
        <begin position="67"/>
        <end position="165"/>
    </location>
</feature>
<dbReference type="Pfam" id="PF03171">
    <property type="entry name" value="2OG-FeII_Oxy"/>
    <property type="match status" value="1"/>
</dbReference>
<proteinExistence type="inferred from homology"/>
<comment type="caution">
    <text evidence="6">The sequence shown here is derived from an EMBL/GenBank/DDBJ whole genome shotgun (WGS) entry which is preliminary data.</text>
</comment>
<evidence type="ECO:0000256" key="2">
    <source>
        <dbReference type="ARBA" id="ARBA00022723"/>
    </source>
</evidence>
<sequence length="185" mass="20945">MKSLGSGEPNMFLLQQHSEIFFDLFLMSRKTSLEYIKHVRKLADTLLGLLSEALCLKPNHLKATECDKGQTLVCHYYPACPQPELTLGTSKHTDPSFLTIVLQDQNGGLQVTSHNQWADVTPIEHGLVVNIGDLLQTVNRDRAPHRQAAAKTIRTMSIRVCDTQYNDEEINFKNILPYVSFDMFL</sequence>
<evidence type="ECO:0000259" key="5">
    <source>
        <dbReference type="PROSITE" id="PS51471"/>
    </source>
</evidence>
<evidence type="ECO:0000313" key="7">
    <source>
        <dbReference type="Proteomes" id="UP000824120"/>
    </source>
</evidence>
<dbReference type="SUPFAM" id="SSF51197">
    <property type="entry name" value="Clavaminate synthase-like"/>
    <property type="match status" value="1"/>
</dbReference>
<comment type="similarity">
    <text evidence="1">Belongs to the iron/ascorbate-dependent oxidoreductase family.</text>
</comment>
<protein>
    <recommendedName>
        <fullName evidence="5">Fe2OG dioxygenase domain-containing protein</fullName>
    </recommendedName>
</protein>
<name>A0A9J5XM25_SOLCO</name>
<gene>
    <name evidence="6" type="ORF">H5410_048552</name>
</gene>
<dbReference type="Proteomes" id="UP000824120">
    <property type="component" value="Chromosome 9"/>
</dbReference>
<dbReference type="PANTHER" id="PTHR10209">
    <property type="entry name" value="OXIDOREDUCTASE, 2OG-FE II OXYGENASE FAMILY PROTEIN"/>
    <property type="match status" value="1"/>
</dbReference>
<keyword evidence="3" id="KW-0560">Oxidoreductase</keyword>
<dbReference type="PROSITE" id="PS51471">
    <property type="entry name" value="FE2OG_OXY"/>
    <property type="match status" value="1"/>
</dbReference>
<dbReference type="GO" id="GO:0046872">
    <property type="term" value="F:metal ion binding"/>
    <property type="evidence" value="ECO:0007669"/>
    <property type="project" value="UniProtKB-KW"/>
</dbReference>
<dbReference type="EMBL" id="JACXVP010000009">
    <property type="protein sequence ID" value="KAG5588118.1"/>
    <property type="molecule type" value="Genomic_DNA"/>
</dbReference>
<dbReference type="InterPro" id="IPR005123">
    <property type="entry name" value="Oxoglu/Fe-dep_dioxygenase_dom"/>
</dbReference>
<keyword evidence="7" id="KW-1185">Reference proteome</keyword>
<evidence type="ECO:0000256" key="4">
    <source>
        <dbReference type="ARBA" id="ARBA00023004"/>
    </source>
</evidence>
<dbReference type="OrthoDB" id="288590at2759"/>
<evidence type="ECO:0000256" key="3">
    <source>
        <dbReference type="ARBA" id="ARBA00023002"/>
    </source>
</evidence>
<keyword evidence="4" id="KW-0408">Iron</keyword>
<organism evidence="6 7">
    <name type="scientific">Solanum commersonii</name>
    <name type="common">Commerson's wild potato</name>
    <name type="synonym">Commerson's nightshade</name>
    <dbReference type="NCBI Taxonomy" id="4109"/>
    <lineage>
        <taxon>Eukaryota</taxon>
        <taxon>Viridiplantae</taxon>
        <taxon>Streptophyta</taxon>
        <taxon>Embryophyta</taxon>
        <taxon>Tracheophyta</taxon>
        <taxon>Spermatophyta</taxon>
        <taxon>Magnoliopsida</taxon>
        <taxon>eudicotyledons</taxon>
        <taxon>Gunneridae</taxon>
        <taxon>Pentapetalae</taxon>
        <taxon>asterids</taxon>
        <taxon>lamiids</taxon>
        <taxon>Solanales</taxon>
        <taxon>Solanaceae</taxon>
        <taxon>Solanoideae</taxon>
        <taxon>Solaneae</taxon>
        <taxon>Solanum</taxon>
    </lineage>
</organism>
<dbReference type="Gene3D" id="2.60.120.330">
    <property type="entry name" value="B-lactam Antibiotic, Isopenicillin N Synthase, Chain"/>
    <property type="match status" value="1"/>
</dbReference>
<accession>A0A9J5XM25</accession>